<feature type="domain" description="Flagellar basal-body/hook protein C-terminal" evidence="4">
    <location>
        <begin position="204"/>
        <end position="248"/>
    </location>
</feature>
<sequence>MYNIMYNSKSGMLANQSKIDVISNNLTNVQTVGYKKLEIGFLDLYEENLHKRSFPTNSKDAKTGTGSRVSQVTRNFSQGSIKETKIKTNLAIDGEGLFRVRRNDGSYAYTRNGEFNLDGTGKLVDDNGNLLDIRWANGNLRNTNLKNGELSINKSGEVYLDSRKIGDIDLYTTKGDADFTAVGDNLFTAKPGQIETVNKKTILQGYVETSNVNMQDEIVDLIMAQRAFQYNSKGIQTADEMWSMANNLQSR</sequence>
<dbReference type="InterPro" id="IPR053967">
    <property type="entry name" value="LlgE_F_G-like_D1"/>
</dbReference>
<protein>
    <submittedName>
        <fullName evidence="6">Flagellar basal body rod protein FlgG</fullName>
    </submittedName>
</protein>
<keyword evidence="6" id="KW-0966">Cell projection</keyword>
<gene>
    <name evidence="6" type="primary">flgG</name>
    <name evidence="6" type="ORF">R28058_21631</name>
</gene>
<reference evidence="6 7" key="1">
    <citation type="submission" date="2015-01" db="EMBL/GenBank/DDBJ databases">
        <authorList>
            <person name="Aslett A.Martin."/>
            <person name="De Silva Nishadi"/>
        </authorList>
    </citation>
    <scope>NUCLEOTIDE SEQUENCE [LARGE SCALE GENOMIC DNA]</scope>
    <source>
        <strain evidence="6 7">R28058</strain>
    </source>
</reference>
<evidence type="ECO:0000259" key="5">
    <source>
        <dbReference type="Pfam" id="PF22692"/>
    </source>
</evidence>
<dbReference type="Pfam" id="PF00460">
    <property type="entry name" value="Flg_bb_rod"/>
    <property type="match status" value="1"/>
</dbReference>
<feature type="domain" description="Flagellar hook protein FlgE/F/G-like D1" evidence="5">
    <location>
        <begin position="91"/>
        <end position="159"/>
    </location>
</feature>
<comment type="similarity">
    <text evidence="1 2">Belongs to the flagella basal body rod proteins family.</text>
</comment>
<evidence type="ECO:0000256" key="2">
    <source>
        <dbReference type="RuleBase" id="RU362116"/>
    </source>
</evidence>
<evidence type="ECO:0000313" key="7">
    <source>
        <dbReference type="Proteomes" id="UP000049127"/>
    </source>
</evidence>
<dbReference type="AlphaFoldDB" id="A0A0C7G876"/>
<dbReference type="GO" id="GO:0071978">
    <property type="term" value="P:bacterial-type flagellum-dependent swarming motility"/>
    <property type="evidence" value="ECO:0007669"/>
    <property type="project" value="TreeGrafter"/>
</dbReference>
<dbReference type="Pfam" id="PF22692">
    <property type="entry name" value="LlgE_F_G_D1"/>
    <property type="match status" value="1"/>
</dbReference>
<dbReference type="InterPro" id="IPR001444">
    <property type="entry name" value="Flag_bb_rod_N"/>
</dbReference>
<dbReference type="Pfam" id="PF06429">
    <property type="entry name" value="Flg_bbr_C"/>
    <property type="match status" value="1"/>
</dbReference>
<keyword evidence="6" id="KW-0282">Flagellum</keyword>
<organism evidence="6 7">
    <name type="scientific">Paraclostridium sordellii</name>
    <name type="common">Clostridium sordellii</name>
    <dbReference type="NCBI Taxonomy" id="1505"/>
    <lineage>
        <taxon>Bacteria</taxon>
        <taxon>Bacillati</taxon>
        <taxon>Bacillota</taxon>
        <taxon>Clostridia</taxon>
        <taxon>Peptostreptococcales</taxon>
        <taxon>Peptostreptococcaceae</taxon>
        <taxon>Paraclostridium</taxon>
    </lineage>
</organism>
<dbReference type="Proteomes" id="UP000049127">
    <property type="component" value="Unassembled WGS sequence"/>
</dbReference>
<dbReference type="PANTHER" id="PTHR30435">
    <property type="entry name" value="FLAGELLAR PROTEIN"/>
    <property type="match status" value="1"/>
</dbReference>
<dbReference type="InterPro" id="IPR010930">
    <property type="entry name" value="Flg_bb/hook_C_dom"/>
</dbReference>
<comment type="subcellular location">
    <subcellularLocation>
        <location evidence="2">Bacterial flagellum basal body</location>
    </subcellularLocation>
</comment>
<evidence type="ECO:0000259" key="3">
    <source>
        <dbReference type="Pfam" id="PF00460"/>
    </source>
</evidence>
<proteinExistence type="inferred from homology"/>
<name>A0A0C7G876_PARSO</name>
<dbReference type="InterPro" id="IPR037925">
    <property type="entry name" value="FlgE/F/G-like"/>
</dbReference>
<evidence type="ECO:0000256" key="1">
    <source>
        <dbReference type="ARBA" id="ARBA00009677"/>
    </source>
</evidence>
<dbReference type="PANTHER" id="PTHR30435:SF19">
    <property type="entry name" value="FLAGELLAR BASAL-BODY ROD PROTEIN FLGG"/>
    <property type="match status" value="1"/>
</dbReference>
<accession>A0A0C7G876</accession>
<evidence type="ECO:0000259" key="4">
    <source>
        <dbReference type="Pfam" id="PF06429"/>
    </source>
</evidence>
<dbReference type="InterPro" id="IPR020013">
    <property type="entry name" value="Flagellar_FlgE/F/G"/>
</dbReference>
<keyword evidence="2" id="KW-0975">Bacterial flagellum</keyword>
<dbReference type="RefSeq" id="WP_055336246.1">
    <property type="nucleotide sequence ID" value="NZ_CDNF01000014.1"/>
</dbReference>
<evidence type="ECO:0000313" key="6">
    <source>
        <dbReference type="EMBL" id="CEQ04430.1"/>
    </source>
</evidence>
<dbReference type="EMBL" id="CEKZ01000003">
    <property type="protein sequence ID" value="CEQ04430.1"/>
    <property type="molecule type" value="Genomic_DNA"/>
</dbReference>
<feature type="domain" description="Flagellar basal body rod protein N-terminal" evidence="3">
    <location>
        <begin position="5"/>
        <end position="35"/>
    </location>
</feature>
<dbReference type="NCBIfam" id="TIGR03506">
    <property type="entry name" value="FlgEFG_subfam"/>
    <property type="match status" value="1"/>
</dbReference>
<keyword evidence="6" id="KW-0969">Cilium</keyword>
<dbReference type="GO" id="GO:0009425">
    <property type="term" value="C:bacterial-type flagellum basal body"/>
    <property type="evidence" value="ECO:0007669"/>
    <property type="project" value="UniProtKB-SubCell"/>
</dbReference>
<dbReference type="SUPFAM" id="SSF117143">
    <property type="entry name" value="Flagellar hook protein flgE"/>
    <property type="match status" value="1"/>
</dbReference>
<dbReference type="OrthoDB" id="9804559at2"/>